<evidence type="ECO:0000313" key="3">
    <source>
        <dbReference type="Proteomes" id="UP000192578"/>
    </source>
</evidence>
<name>A0A1W0WPD4_HYPEX</name>
<dbReference type="EMBL" id="MTYJ01000067">
    <property type="protein sequence ID" value="OQV17003.1"/>
    <property type="molecule type" value="Genomic_DNA"/>
</dbReference>
<dbReference type="OrthoDB" id="10651974at2759"/>
<comment type="caution">
    <text evidence="2">The sequence shown here is derived from an EMBL/GenBank/DDBJ whole genome shotgun (WGS) entry which is preliminary data.</text>
</comment>
<feature type="region of interest" description="Disordered" evidence="1">
    <location>
        <begin position="156"/>
        <end position="189"/>
    </location>
</feature>
<keyword evidence="3" id="KW-1185">Reference proteome</keyword>
<feature type="region of interest" description="Disordered" evidence="1">
    <location>
        <begin position="23"/>
        <end position="131"/>
    </location>
</feature>
<protein>
    <submittedName>
        <fullName evidence="2">Uncharacterized protein</fullName>
    </submittedName>
</protein>
<reference evidence="3" key="1">
    <citation type="submission" date="2017-01" db="EMBL/GenBank/DDBJ databases">
        <title>Comparative genomics of anhydrobiosis in the tardigrade Hypsibius dujardini.</title>
        <authorList>
            <person name="Yoshida Y."/>
            <person name="Koutsovoulos G."/>
            <person name="Laetsch D."/>
            <person name="Stevens L."/>
            <person name="Kumar S."/>
            <person name="Horikawa D."/>
            <person name="Ishino K."/>
            <person name="Komine S."/>
            <person name="Tomita M."/>
            <person name="Blaxter M."/>
            <person name="Arakawa K."/>
        </authorList>
    </citation>
    <scope>NUCLEOTIDE SEQUENCE [LARGE SCALE GENOMIC DNA]</scope>
    <source>
        <strain evidence="3">Z151</strain>
    </source>
</reference>
<dbReference type="Proteomes" id="UP000192578">
    <property type="component" value="Unassembled WGS sequence"/>
</dbReference>
<gene>
    <name evidence="2" type="ORF">BV898_08868</name>
</gene>
<feature type="compositionally biased region" description="Acidic residues" evidence="1">
    <location>
        <begin position="38"/>
        <end position="57"/>
    </location>
</feature>
<evidence type="ECO:0000256" key="1">
    <source>
        <dbReference type="SAM" id="MobiDB-lite"/>
    </source>
</evidence>
<evidence type="ECO:0000313" key="2">
    <source>
        <dbReference type="EMBL" id="OQV17003.1"/>
    </source>
</evidence>
<proteinExistence type="predicted"/>
<organism evidence="2 3">
    <name type="scientific">Hypsibius exemplaris</name>
    <name type="common">Freshwater tardigrade</name>
    <dbReference type="NCBI Taxonomy" id="2072580"/>
    <lineage>
        <taxon>Eukaryota</taxon>
        <taxon>Metazoa</taxon>
        <taxon>Ecdysozoa</taxon>
        <taxon>Tardigrada</taxon>
        <taxon>Eutardigrada</taxon>
        <taxon>Parachela</taxon>
        <taxon>Hypsibioidea</taxon>
        <taxon>Hypsibiidae</taxon>
        <taxon>Hypsibius</taxon>
    </lineage>
</organism>
<feature type="region of interest" description="Disordered" evidence="1">
    <location>
        <begin position="239"/>
        <end position="272"/>
    </location>
</feature>
<sequence length="443" mass="50331">MTIAMLRVFEEDDDFIVDNANLNSKETGNRQKKKAEEFLDEDEEDNADAVFDEDDYSGADGTHSRRSGHQRHQSNDEDVISLGTAAAEALDDDDDYSEERKLIDREYDDGSPVDKVSSVAASTKDESNSMTDDVEIMEKNADDRKGLDQGTAVKNKKRTVKEKSIADNGYQANKISKRKNQLGQRQRNRQNVAVALGSRNSEEATDDFDNGAAYRSDVSGARNDLAPAALQRTSETIGKYGHLQLRPSRVKQQSRRQPPPRYPSQNEDIVADADSDVINHRDFLKFDRKQNPDLHNQEAYRIQTKRKFFDRGNRQQVQQKVLKDRSKKRSIRRAVNNQEAFDEEAPRALDHDDDYEFDEQGTIEYARKEICKYVQTQLTVYGFTGAMRPGATECDVQCERSDGKQANVFHTFHLKNWPCGTNLKGRCSNDGKCDSTSFAKAER</sequence>
<accession>A0A1W0WPD4</accession>
<dbReference type="AlphaFoldDB" id="A0A1W0WPD4"/>
<feature type="region of interest" description="Disordered" evidence="1">
    <location>
        <begin position="312"/>
        <end position="354"/>
    </location>
</feature>